<evidence type="ECO:0000313" key="3">
    <source>
        <dbReference type="EMBL" id="MCP2332693.1"/>
    </source>
</evidence>
<gene>
    <name evidence="3" type="ORF">G443_002963</name>
</gene>
<feature type="compositionally biased region" description="Basic and acidic residues" evidence="1">
    <location>
        <begin position="65"/>
        <end position="76"/>
    </location>
</feature>
<keyword evidence="2" id="KW-0472">Membrane</keyword>
<feature type="region of interest" description="Disordered" evidence="1">
    <location>
        <begin position="53"/>
        <end position="76"/>
    </location>
</feature>
<feature type="transmembrane region" description="Helical" evidence="2">
    <location>
        <begin position="6"/>
        <end position="28"/>
    </location>
</feature>
<keyword evidence="2" id="KW-0812">Transmembrane</keyword>
<comment type="caution">
    <text evidence="3">The sequence shown here is derived from an EMBL/GenBank/DDBJ whole genome shotgun (WGS) entry which is preliminary data.</text>
</comment>
<sequence>MSMMSGTVIGIMVSWWVLTLVCPLARYVRRSRRRRRVVDRVRWELRAFRRGAVSPRGGASDVEVEGEREFGRRSAA</sequence>
<evidence type="ECO:0000256" key="2">
    <source>
        <dbReference type="SAM" id="Phobius"/>
    </source>
</evidence>
<reference evidence="3 4" key="2">
    <citation type="submission" date="2022-06" db="EMBL/GenBank/DDBJ databases">
        <title>Genomic Encyclopedia of Type Strains, Phase I: the one thousand microbial genomes (KMG-I) project.</title>
        <authorList>
            <person name="Kyrpides N."/>
        </authorList>
    </citation>
    <scope>NUCLEOTIDE SEQUENCE [LARGE SCALE GENOMIC DNA]</scope>
    <source>
        <strain evidence="3 4">DSM 43889</strain>
    </source>
</reference>
<accession>A0ABT1JJK9</accession>
<proteinExistence type="predicted"/>
<keyword evidence="4" id="KW-1185">Reference proteome</keyword>
<evidence type="ECO:0008006" key="5">
    <source>
        <dbReference type="Google" id="ProtNLM"/>
    </source>
</evidence>
<reference evidence="3 4" key="1">
    <citation type="submission" date="2013-07" db="EMBL/GenBank/DDBJ databases">
        <authorList>
            <consortium name="DOE Joint Genome Institute"/>
            <person name="Reeve W."/>
            <person name="Huntemann M."/>
            <person name="Han J."/>
            <person name="Chen A."/>
            <person name="Kyrpides N."/>
            <person name="Mavromatis K."/>
            <person name="Markowitz V."/>
            <person name="Palaniappan K."/>
            <person name="Ivanova N."/>
            <person name="Schaumberg A."/>
            <person name="Pati A."/>
            <person name="Liolios K."/>
            <person name="Nordberg H.P."/>
            <person name="Cantor M.N."/>
            <person name="Hua S.X."/>
            <person name="Woyke T."/>
        </authorList>
    </citation>
    <scope>NUCLEOTIDE SEQUENCE [LARGE SCALE GENOMIC DNA]</scope>
    <source>
        <strain evidence="3 4">DSM 43889</strain>
    </source>
</reference>
<dbReference type="EMBL" id="AUBJ02000001">
    <property type="protein sequence ID" value="MCP2332693.1"/>
    <property type="molecule type" value="Genomic_DNA"/>
</dbReference>
<evidence type="ECO:0000313" key="4">
    <source>
        <dbReference type="Proteomes" id="UP000791080"/>
    </source>
</evidence>
<organism evidence="3 4">
    <name type="scientific">Actinoalloteichus caeruleus DSM 43889</name>
    <dbReference type="NCBI Taxonomy" id="1120930"/>
    <lineage>
        <taxon>Bacteria</taxon>
        <taxon>Bacillati</taxon>
        <taxon>Actinomycetota</taxon>
        <taxon>Actinomycetes</taxon>
        <taxon>Pseudonocardiales</taxon>
        <taxon>Pseudonocardiaceae</taxon>
        <taxon>Actinoalloteichus</taxon>
        <taxon>Actinoalloteichus cyanogriseus</taxon>
    </lineage>
</organism>
<protein>
    <recommendedName>
        <fullName evidence="5">Secreted protein</fullName>
    </recommendedName>
</protein>
<keyword evidence="2" id="KW-1133">Transmembrane helix</keyword>
<name>A0ABT1JJK9_ACTCY</name>
<dbReference type="Proteomes" id="UP000791080">
    <property type="component" value="Unassembled WGS sequence"/>
</dbReference>
<evidence type="ECO:0000256" key="1">
    <source>
        <dbReference type="SAM" id="MobiDB-lite"/>
    </source>
</evidence>